<evidence type="ECO:0000256" key="2">
    <source>
        <dbReference type="ARBA" id="ARBA00023125"/>
    </source>
</evidence>
<dbReference type="SMART" id="SM00346">
    <property type="entry name" value="HTH_ICLR"/>
    <property type="match status" value="1"/>
</dbReference>
<dbReference type="SUPFAM" id="SSF55781">
    <property type="entry name" value="GAF domain-like"/>
    <property type="match status" value="1"/>
</dbReference>
<dbReference type="InterPro" id="IPR036388">
    <property type="entry name" value="WH-like_DNA-bd_sf"/>
</dbReference>
<dbReference type="EMBL" id="JAJNDB010000001">
    <property type="protein sequence ID" value="MCD2191947.1"/>
    <property type="molecule type" value="Genomic_DNA"/>
</dbReference>
<dbReference type="PROSITE" id="PS51077">
    <property type="entry name" value="HTH_ICLR"/>
    <property type="match status" value="1"/>
</dbReference>
<dbReference type="SUPFAM" id="SSF46785">
    <property type="entry name" value="Winged helix' DNA-binding domain"/>
    <property type="match status" value="1"/>
</dbReference>
<protein>
    <submittedName>
        <fullName evidence="6">IclR family transcriptional regulator</fullName>
    </submittedName>
</protein>
<evidence type="ECO:0000259" key="5">
    <source>
        <dbReference type="PROSITE" id="PS51078"/>
    </source>
</evidence>
<dbReference type="InterPro" id="IPR014757">
    <property type="entry name" value="Tscrpt_reg_IclR_C"/>
</dbReference>
<keyword evidence="3" id="KW-0804">Transcription</keyword>
<feature type="domain" description="IclR-ED" evidence="5">
    <location>
        <begin position="69"/>
        <end position="255"/>
    </location>
</feature>
<keyword evidence="2" id="KW-0238">DNA-binding</keyword>
<proteinExistence type="predicted"/>
<gene>
    <name evidence="6" type="ORF">LQ327_00900</name>
</gene>
<dbReference type="Gene3D" id="3.30.450.40">
    <property type="match status" value="1"/>
</dbReference>
<feature type="domain" description="HTH iclR-type" evidence="4">
    <location>
        <begin position="6"/>
        <end position="68"/>
    </location>
</feature>
<reference evidence="6 7" key="1">
    <citation type="submission" date="2021-11" db="EMBL/GenBank/DDBJ databases">
        <title>Draft genome sequence of Actinomycetospora sp. SF1 isolated from the rhizosphere soil.</title>
        <authorList>
            <person name="Duangmal K."/>
            <person name="Chantavorakit T."/>
        </authorList>
    </citation>
    <scope>NUCLEOTIDE SEQUENCE [LARGE SCALE GENOMIC DNA]</scope>
    <source>
        <strain evidence="6 7">TBRC 5722</strain>
    </source>
</reference>
<sequence>MPSSASPAVGRALDVLLHLASRPGPVPGAALIRDLELPRSTAYHLLTVLTERGFVLHYPDQHAYGLGVASFEIGSAYLRQGSLENLGRPVARRLARLSGTIAHLGILHGADSLYLVKERPAGRTRPPSLVTEVGVRLPASLTANGRSILAHVSSAQRRALFPAAESLVLRTSSGPATPGELEDLLDGERERGWSWELGMITEGMESVGACAFDHTGLAVAAFSVTRRADVAAGRPDDLAALVRSSAARLTRALSGSAPPGWFRPS</sequence>
<evidence type="ECO:0000256" key="1">
    <source>
        <dbReference type="ARBA" id="ARBA00023015"/>
    </source>
</evidence>
<evidence type="ECO:0000313" key="6">
    <source>
        <dbReference type="EMBL" id="MCD2191947.1"/>
    </source>
</evidence>
<comment type="caution">
    <text evidence="6">The sequence shown here is derived from an EMBL/GenBank/DDBJ whole genome shotgun (WGS) entry which is preliminary data.</text>
</comment>
<keyword evidence="1" id="KW-0805">Transcription regulation</keyword>
<dbReference type="InterPro" id="IPR029016">
    <property type="entry name" value="GAF-like_dom_sf"/>
</dbReference>
<dbReference type="Pfam" id="PF09339">
    <property type="entry name" value="HTH_IclR"/>
    <property type="match status" value="1"/>
</dbReference>
<dbReference type="InterPro" id="IPR036390">
    <property type="entry name" value="WH_DNA-bd_sf"/>
</dbReference>
<dbReference type="InterPro" id="IPR005471">
    <property type="entry name" value="Tscrpt_reg_IclR_N"/>
</dbReference>
<dbReference type="Proteomes" id="UP001199469">
    <property type="component" value="Unassembled WGS sequence"/>
</dbReference>
<dbReference type="InterPro" id="IPR050707">
    <property type="entry name" value="HTH_MetabolicPath_Reg"/>
</dbReference>
<evidence type="ECO:0000256" key="3">
    <source>
        <dbReference type="ARBA" id="ARBA00023163"/>
    </source>
</evidence>
<accession>A0ABS8P1T6</accession>
<keyword evidence="7" id="KW-1185">Reference proteome</keyword>
<dbReference type="Pfam" id="PF01614">
    <property type="entry name" value="IclR_C"/>
    <property type="match status" value="1"/>
</dbReference>
<dbReference type="Gene3D" id="1.10.10.10">
    <property type="entry name" value="Winged helix-like DNA-binding domain superfamily/Winged helix DNA-binding domain"/>
    <property type="match status" value="1"/>
</dbReference>
<dbReference type="PANTHER" id="PTHR30136">
    <property type="entry name" value="HELIX-TURN-HELIX TRANSCRIPTIONAL REGULATOR, ICLR FAMILY"/>
    <property type="match status" value="1"/>
</dbReference>
<organism evidence="6 7">
    <name type="scientific">Actinomycetospora endophytica</name>
    <dbReference type="NCBI Taxonomy" id="2291215"/>
    <lineage>
        <taxon>Bacteria</taxon>
        <taxon>Bacillati</taxon>
        <taxon>Actinomycetota</taxon>
        <taxon>Actinomycetes</taxon>
        <taxon>Pseudonocardiales</taxon>
        <taxon>Pseudonocardiaceae</taxon>
        <taxon>Actinomycetospora</taxon>
    </lineage>
</organism>
<dbReference type="RefSeq" id="WP_230729639.1">
    <property type="nucleotide sequence ID" value="NZ_JAJNDB010000001.1"/>
</dbReference>
<evidence type="ECO:0000313" key="7">
    <source>
        <dbReference type="Proteomes" id="UP001199469"/>
    </source>
</evidence>
<dbReference type="PANTHER" id="PTHR30136:SF8">
    <property type="entry name" value="TRANSCRIPTIONAL REGULATORY PROTEIN"/>
    <property type="match status" value="1"/>
</dbReference>
<dbReference type="PROSITE" id="PS51078">
    <property type="entry name" value="ICLR_ED"/>
    <property type="match status" value="1"/>
</dbReference>
<name>A0ABS8P1T6_9PSEU</name>
<evidence type="ECO:0000259" key="4">
    <source>
        <dbReference type="PROSITE" id="PS51077"/>
    </source>
</evidence>